<keyword evidence="11" id="KW-1185">Reference proteome</keyword>
<keyword evidence="8" id="KW-0131">Cell cycle</keyword>
<dbReference type="Pfam" id="PF03980">
    <property type="entry name" value="Nnf1"/>
    <property type="match status" value="1"/>
</dbReference>
<proteinExistence type="predicted"/>
<keyword evidence="9" id="KW-0137">Centromere</keyword>
<evidence type="ECO:0000256" key="9">
    <source>
        <dbReference type="ARBA" id="ARBA00023328"/>
    </source>
</evidence>
<protein>
    <submittedName>
        <fullName evidence="12">Uncharacterized protein</fullName>
    </submittedName>
</protein>
<keyword evidence="4" id="KW-0132">Cell division</keyword>
<evidence type="ECO:0000256" key="2">
    <source>
        <dbReference type="ARBA" id="ARBA00004629"/>
    </source>
</evidence>
<evidence type="ECO:0000256" key="3">
    <source>
        <dbReference type="ARBA" id="ARBA00022454"/>
    </source>
</evidence>
<dbReference type="GO" id="GO:0051301">
    <property type="term" value="P:cell division"/>
    <property type="evidence" value="ECO:0007669"/>
    <property type="project" value="UniProtKB-KW"/>
</dbReference>
<dbReference type="InterPro" id="IPR007128">
    <property type="entry name" value="PMF1/Nnf1"/>
</dbReference>
<evidence type="ECO:0000313" key="11">
    <source>
        <dbReference type="Proteomes" id="UP000887574"/>
    </source>
</evidence>
<evidence type="ECO:0000256" key="1">
    <source>
        <dbReference type="ARBA" id="ARBA00004123"/>
    </source>
</evidence>
<dbReference type="WBParaSite" id="jg10807">
    <property type="protein sequence ID" value="jg10807"/>
    <property type="gene ID" value="jg10807"/>
</dbReference>
<comment type="subcellular location">
    <subcellularLocation>
        <location evidence="2">Chromosome</location>
        <location evidence="2">Centromere</location>
        <location evidence="2">Kinetochore</location>
    </subcellularLocation>
    <subcellularLocation>
        <location evidence="1">Nucleus</location>
    </subcellularLocation>
</comment>
<keyword evidence="6" id="KW-0995">Kinetochore</keyword>
<organism evidence="11 12">
    <name type="scientific">Ditylenchus dipsaci</name>
    <dbReference type="NCBI Taxonomy" id="166011"/>
    <lineage>
        <taxon>Eukaryota</taxon>
        <taxon>Metazoa</taxon>
        <taxon>Ecdysozoa</taxon>
        <taxon>Nematoda</taxon>
        <taxon>Chromadorea</taxon>
        <taxon>Rhabditida</taxon>
        <taxon>Tylenchina</taxon>
        <taxon>Tylenchomorpha</taxon>
        <taxon>Sphaerularioidea</taxon>
        <taxon>Anguinidae</taxon>
        <taxon>Anguininae</taxon>
        <taxon>Ditylenchus</taxon>
    </lineage>
</organism>
<evidence type="ECO:0000256" key="5">
    <source>
        <dbReference type="ARBA" id="ARBA00022776"/>
    </source>
</evidence>
<name>A0A915CMY4_9BILA</name>
<evidence type="ECO:0000256" key="10">
    <source>
        <dbReference type="SAM" id="Coils"/>
    </source>
</evidence>
<feature type="coiled-coil region" evidence="10">
    <location>
        <begin position="111"/>
        <end position="145"/>
    </location>
</feature>
<evidence type="ECO:0000256" key="7">
    <source>
        <dbReference type="ARBA" id="ARBA00023242"/>
    </source>
</evidence>
<keyword evidence="3" id="KW-0158">Chromosome</keyword>
<keyword evidence="7" id="KW-0539">Nucleus</keyword>
<keyword evidence="5" id="KW-0498">Mitosis</keyword>
<reference evidence="12" key="1">
    <citation type="submission" date="2022-11" db="UniProtKB">
        <authorList>
            <consortium name="WormBaseParasite"/>
        </authorList>
    </citation>
    <scope>IDENTIFICATION</scope>
</reference>
<sequence>MDHLRKLQKDVANDVCTNMMVENSLKNDIKQTLNKRLEADELTKLRNEALEHFHKVLAASMEELYNEEKLESKLEELRQLKKDQQRFCTEDTKKGWRPSGNVNQDIKGPRCNALLAHMEDLEDIRNDLEQQIATKRTQLQEYIKQINQRMAS</sequence>
<evidence type="ECO:0000313" key="12">
    <source>
        <dbReference type="WBParaSite" id="jg10807"/>
    </source>
</evidence>
<accession>A0A915CMY4</accession>
<dbReference type="Proteomes" id="UP000887574">
    <property type="component" value="Unplaced"/>
</dbReference>
<dbReference type="AlphaFoldDB" id="A0A915CMY4"/>
<dbReference type="GO" id="GO:0000444">
    <property type="term" value="C:MIS12/MIND type complex"/>
    <property type="evidence" value="ECO:0007669"/>
    <property type="project" value="InterPro"/>
</dbReference>
<dbReference type="GO" id="GO:0005634">
    <property type="term" value="C:nucleus"/>
    <property type="evidence" value="ECO:0007669"/>
    <property type="project" value="UniProtKB-SubCell"/>
</dbReference>
<evidence type="ECO:0000256" key="8">
    <source>
        <dbReference type="ARBA" id="ARBA00023306"/>
    </source>
</evidence>
<evidence type="ECO:0000256" key="4">
    <source>
        <dbReference type="ARBA" id="ARBA00022618"/>
    </source>
</evidence>
<evidence type="ECO:0000256" key="6">
    <source>
        <dbReference type="ARBA" id="ARBA00022838"/>
    </source>
</evidence>
<keyword evidence="10" id="KW-0175">Coiled coil</keyword>